<evidence type="ECO:0000313" key="1">
    <source>
        <dbReference type="EMBL" id="KAL0951669.1"/>
    </source>
</evidence>
<comment type="caution">
    <text evidence="1">The sequence shown here is derived from an EMBL/GenBank/DDBJ whole genome shotgun (WGS) entry which is preliminary data.</text>
</comment>
<dbReference type="InterPro" id="IPR059179">
    <property type="entry name" value="MLKL-like_MCAfunc"/>
</dbReference>
<dbReference type="CDD" id="cd21037">
    <property type="entry name" value="MLKL_NTD"/>
    <property type="match status" value="1"/>
</dbReference>
<proteinExistence type="predicted"/>
<accession>A0ABR3J7Q4</accession>
<protein>
    <submittedName>
        <fullName evidence="1">Uncharacterized protein</fullName>
    </submittedName>
</protein>
<organism evidence="1 2">
    <name type="scientific">Hohenbuehelia grisea</name>
    <dbReference type="NCBI Taxonomy" id="104357"/>
    <lineage>
        <taxon>Eukaryota</taxon>
        <taxon>Fungi</taxon>
        <taxon>Dikarya</taxon>
        <taxon>Basidiomycota</taxon>
        <taxon>Agaricomycotina</taxon>
        <taxon>Agaricomycetes</taxon>
        <taxon>Agaricomycetidae</taxon>
        <taxon>Agaricales</taxon>
        <taxon>Pleurotineae</taxon>
        <taxon>Pleurotaceae</taxon>
        <taxon>Hohenbuehelia</taxon>
    </lineage>
</organism>
<name>A0ABR3J7Q4_9AGAR</name>
<dbReference type="EMBL" id="JASNQZ010000011">
    <property type="protein sequence ID" value="KAL0951669.1"/>
    <property type="molecule type" value="Genomic_DNA"/>
</dbReference>
<gene>
    <name evidence="1" type="ORF">HGRIS_008348</name>
</gene>
<sequence length="498" mass="56584">MHPRSRSWFGNLKVSDNKNKWRTLSDEVARGLVDLERLILLQRHSLDDAELWQGLDELRHDLESVYYRCHKYFMPTKNGFFGAIASNSRSWLRRADIEADVVRLERRVQACYFRFLAQVAVSTHVLASRTAQCTLFSRQEHHDRLAQLEGIYDQECRGGNRRSTRADPDLLFLRQQIEKIRQLYDTHSPFWTLTRETPNEEHLNSNARPHSPWNLDDTALLHRALTSTCQTVQLLDNQSQLISLQDSALSLFHLADALNALGWKRAASDIIAISTNIYSHLFETTGSVHFQRYLAATLTWTSYCYQGSGPVGFKLGVSDRAVGALVSLYNESNRPDDLDSLLYTLHCYSWDLLQSSRFDEALDCSQQIVMLHRERFSKFGPGSSTPPPAAHYPEVRWSASGESSVVLSSDRQFVRSSCLAYDEAWALWTLACGLAAFGRYAEAQIAASDALSCVKAVVAVDQWYRSRSGGLLTNWQGKSASWVSVPRHISENEELVLE</sequence>
<keyword evidence="2" id="KW-1185">Reference proteome</keyword>
<dbReference type="Proteomes" id="UP001556367">
    <property type="component" value="Unassembled WGS sequence"/>
</dbReference>
<reference evidence="2" key="1">
    <citation type="submission" date="2024-06" db="EMBL/GenBank/DDBJ databases">
        <title>Multi-omics analyses provide insights into the biosynthesis of the anticancer antibiotic pleurotin in Hohenbuehelia grisea.</title>
        <authorList>
            <person name="Weaver J.A."/>
            <person name="Alberti F."/>
        </authorList>
    </citation>
    <scope>NUCLEOTIDE SEQUENCE [LARGE SCALE GENOMIC DNA]</scope>
    <source>
        <strain evidence="2">T-177</strain>
    </source>
</reference>
<evidence type="ECO:0000313" key="2">
    <source>
        <dbReference type="Proteomes" id="UP001556367"/>
    </source>
</evidence>